<reference evidence="3 4" key="1">
    <citation type="submission" date="2019-06" db="EMBL/GenBank/DDBJ databases">
        <title>Draft genome of Streptomyces sedi sp. JCM16909.</title>
        <authorList>
            <person name="Klykleung N."/>
            <person name="Tanasupawat S."/>
            <person name="Kudo T."/>
            <person name="Yuki M."/>
            <person name="Ohkuma M."/>
        </authorList>
    </citation>
    <scope>NUCLEOTIDE SEQUENCE [LARGE SCALE GENOMIC DNA]</scope>
    <source>
        <strain evidence="3 4">JCM 16909</strain>
    </source>
</reference>
<dbReference type="InterPro" id="IPR052019">
    <property type="entry name" value="F420H2_bilvrd_red/Heme_oxyg"/>
</dbReference>
<dbReference type="NCBIfam" id="TIGR03618">
    <property type="entry name" value="Rv1155_F420"/>
    <property type="match status" value="1"/>
</dbReference>
<dbReference type="RefSeq" id="WP_139642786.1">
    <property type="nucleotide sequence ID" value="NZ_BAAAZS010000052.1"/>
</dbReference>
<dbReference type="InterPro" id="IPR012349">
    <property type="entry name" value="Split_barrel_FMN-bd"/>
</dbReference>
<name>A0A5C4V7E2_9ACTN</name>
<dbReference type="Gene3D" id="2.30.110.10">
    <property type="entry name" value="Electron Transport, Fmn-binding Protein, Chain A"/>
    <property type="match status" value="1"/>
</dbReference>
<evidence type="ECO:0000256" key="1">
    <source>
        <dbReference type="ARBA" id="ARBA00023002"/>
    </source>
</evidence>
<dbReference type="AlphaFoldDB" id="A0A5C4V7E2"/>
<gene>
    <name evidence="3" type="ORF">FH715_09280</name>
</gene>
<dbReference type="OrthoDB" id="162914at2"/>
<dbReference type="InterPro" id="IPR011576">
    <property type="entry name" value="Pyridox_Oxase_N"/>
</dbReference>
<feature type="domain" description="Pyridoxamine 5'-phosphate oxidase N-terminal" evidence="2">
    <location>
        <begin position="7"/>
        <end position="131"/>
    </location>
</feature>
<evidence type="ECO:0000313" key="4">
    <source>
        <dbReference type="Proteomes" id="UP000311713"/>
    </source>
</evidence>
<evidence type="ECO:0000259" key="2">
    <source>
        <dbReference type="Pfam" id="PF01243"/>
    </source>
</evidence>
<dbReference type="PANTHER" id="PTHR35176:SF6">
    <property type="entry name" value="HEME OXYGENASE HI_0854-RELATED"/>
    <property type="match status" value="1"/>
</dbReference>
<dbReference type="SUPFAM" id="SSF50475">
    <property type="entry name" value="FMN-binding split barrel"/>
    <property type="match status" value="1"/>
</dbReference>
<comment type="caution">
    <text evidence="3">The sequence shown here is derived from an EMBL/GenBank/DDBJ whole genome shotgun (WGS) entry which is preliminary data.</text>
</comment>
<accession>A0A5C4V7E2</accession>
<dbReference type="Pfam" id="PF01243">
    <property type="entry name" value="PNPOx_N"/>
    <property type="match status" value="1"/>
</dbReference>
<dbReference type="PANTHER" id="PTHR35176">
    <property type="entry name" value="HEME OXYGENASE HI_0854-RELATED"/>
    <property type="match status" value="1"/>
</dbReference>
<sequence>MAVALSDELKRYLDDTRVFATVATIREDGSPHLVVVWIKREGEELVYSTTVPRQQARNLERDPRVTVMVNPSDNPYTYAAIQGTATLVPDPDSELIDELSRKYTGKPYAEFNPSAEGEQRLAVRITPTRISGRL</sequence>
<dbReference type="Proteomes" id="UP000311713">
    <property type="component" value="Unassembled WGS sequence"/>
</dbReference>
<dbReference type="InterPro" id="IPR019920">
    <property type="entry name" value="F420-binding_dom_put"/>
</dbReference>
<dbReference type="GO" id="GO:0005829">
    <property type="term" value="C:cytosol"/>
    <property type="evidence" value="ECO:0007669"/>
    <property type="project" value="TreeGrafter"/>
</dbReference>
<proteinExistence type="predicted"/>
<organism evidence="3 4">
    <name type="scientific">Streptomyces sedi</name>
    <dbReference type="NCBI Taxonomy" id="555059"/>
    <lineage>
        <taxon>Bacteria</taxon>
        <taxon>Bacillati</taxon>
        <taxon>Actinomycetota</taxon>
        <taxon>Actinomycetes</taxon>
        <taxon>Kitasatosporales</taxon>
        <taxon>Streptomycetaceae</taxon>
        <taxon>Streptomyces</taxon>
    </lineage>
</organism>
<dbReference type="EMBL" id="VDGT01000005">
    <property type="protein sequence ID" value="TNM31723.1"/>
    <property type="molecule type" value="Genomic_DNA"/>
</dbReference>
<dbReference type="GO" id="GO:0070967">
    <property type="term" value="F:coenzyme F420 binding"/>
    <property type="evidence" value="ECO:0007669"/>
    <property type="project" value="TreeGrafter"/>
</dbReference>
<protein>
    <submittedName>
        <fullName evidence="3">PPOX class F420-dependent oxidoreductase</fullName>
    </submittedName>
</protein>
<keyword evidence="4" id="KW-1185">Reference proteome</keyword>
<dbReference type="GO" id="GO:0016627">
    <property type="term" value="F:oxidoreductase activity, acting on the CH-CH group of donors"/>
    <property type="evidence" value="ECO:0007669"/>
    <property type="project" value="TreeGrafter"/>
</dbReference>
<evidence type="ECO:0000313" key="3">
    <source>
        <dbReference type="EMBL" id="TNM31723.1"/>
    </source>
</evidence>
<keyword evidence="1" id="KW-0560">Oxidoreductase</keyword>